<dbReference type="OrthoDB" id="10037289at2759"/>
<evidence type="ECO:0000256" key="1">
    <source>
        <dbReference type="SAM" id="MobiDB-lite"/>
    </source>
</evidence>
<gene>
    <name evidence="2" type="ORF">SBOR_8877</name>
</gene>
<feature type="compositionally biased region" description="Acidic residues" evidence="1">
    <location>
        <begin position="59"/>
        <end position="75"/>
    </location>
</feature>
<organism evidence="2 3">
    <name type="scientific">Sclerotinia borealis (strain F-4128)</name>
    <dbReference type="NCBI Taxonomy" id="1432307"/>
    <lineage>
        <taxon>Eukaryota</taxon>
        <taxon>Fungi</taxon>
        <taxon>Dikarya</taxon>
        <taxon>Ascomycota</taxon>
        <taxon>Pezizomycotina</taxon>
        <taxon>Leotiomycetes</taxon>
        <taxon>Helotiales</taxon>
        <taxon>Sclerotiniaceae</taxon>
        <taxon>Sclerotinia</taxon>
    </lineage>
</organism>
<dbReference type="AlphaFoldDB" id="W9C4U6"/>
<feature type="compositionally biased region" description="Polar residues" evidence="1">
    <location>
        <begin position="15"/>
        <end position="29"/>
    </location>
</feature>
<protein>
    <recommendedName>
        <fullName evidence="4">SAP domain-containing protein</fullName>
    </recommendedName>
</protein>
<proteinExistence type="predicted"/>
<feature type="region of interest" description="Disordered" evidence="1">
    <location>
        <begin position="50"/>
        <end position="110"/>
    </location>
</feature>
<dbReference type="Proteomes" id="UP000019487">
    <property type="component" value="Unassembled WGS sequence"/>
</dbReference>
<evidence type="ECO:0000313" key="2">
    <source>
        <dbReference type="EMBL" id="ESZ90743.1"/>
    </source>
</evidence>
<sequence>MISAAKLSTDAIPESSVQADTSSATSNATKFRFSNADTLSDKPSYLILGWQSTNYGDNNDNEEEDEDGAEGEGASELEKGAKDNEDKNGKEQDMDLPKQGETLGDEWWEQQKRDQDRRGIYMYNDWNGYGCSEVMENLLKDFNRDIYKKTLSPYEKWAYIEALAIFFKAGDLMEWMMQDDSDGLKEIINMMGTMVLTSLKMLSEHNLFIPDSQIKNIPIICLLILEFLNGHASDLDLSWQSEIVRHCDEADIKLVKTVRKQVSISKKSLEDWRSNYKEKMEDCEDAENEDGYKIWAKQKNWKPENDYHDTNERKWYRWDWKLEYKDFKQDHAGGHKYDLTKIPESEMNRLAGP</sequence>
<evidence type="ECO:0000313" key="3">
    <source>
        <dbReference type="Proteomes" id="UP000019487"/>
    </source>
</evidence>
<name>W9C4U6_SCLBF</name>
<evidence type="ECO:0008006" key="4">
    <source>
        <dbReference type="Google" id="ProtNLM"/>
    </source>
</evidence>
<accession>W9C4U6</accession>
<dbReference type="HOGENOM" id="CLU_067393_0_0_1"/>
<comment type="caution">
    <text evidence="2">The sequence shown here is derived from an EMBL/GenBank/DDBJ whole genome shotgun (WGS) entry which is preliminary data.</text>
</comment>
<keyword evidence="3" id="KW-1185">Reference proteome</keyword>
<feature type="compositionally biased region" description="Basic and acidic residues" evidence="1">
    <location>
        <begin position="76"/>
        <end position="98"/>
    </location>
</feature>
<reference evidence="2 3" key="1">
    <citation type="journal article" date="2014" name="Genome Announc.">
        <title>Draft genome sequence of Sclerotinia borealis, a psychrophilic plant pathogenic fungus.</title>
        <authorList>
            <person name="Mardanov A.V."/>
            <person name="Beletsky A.V."/>
            <person name="Kadnikov V.V."/>
            <person name="Ignatov A.N."/>
            <person name="Ravin N.V."/>
        </authorList>
    </citation>
    <scope>NUCLEOTIDE SEQUENCE [LARGE SCALE GENOMIC DNA]</scope>
    <source>
        <strain evidence="3">F-4157</strain>
    </source>
</reference>
<feature type="region of interest" description="Disordered" evidence="1">
    <location>
        <begin position="1"/>
        <end position="35"/>
    </location>
</feature>
<dbReference type="EMBL" id="AYSA01000581">
    <property type="protein sequence ID" value="ESZ90743.1"/>
    <property type="molecule type" value="Genomic_DNA"/>
</dbReference>